<comment type="cofactor">
    <cofactor evidence="2">
        <name>heme</name>
        <dbReference type="ChEBI" id="CHEBI:30413"/>
    </cofactor>
</comment>
<dbReference type="PANTHER" id="PTHR24291:SF201">
    <property type="entry name" value="CYTOCHROME P450, FAMILY 4, SUBFAMILY B, POLYPEPTIDE 7"/>
    <property type="match status" value="1"/>
</dbReference>
<dbReference type="AlphaFoldDB" id="A0A8S3PPY0"/>
<reference evidence="5" key="1">
    <citation type="submission" date="2021-03" db="EMBL/GenBank/DDBJ databases">
        <authorList>
            <person name="Bekaert M."/>
        </authorList>
    </citation>
    <scope>NUCLEOTIDE SEQUENCE</scope>
</reference>
<evidence type="ECO:0000313" key="6">
    <source>
        <dbReference type="Proteomes" id="UP000683360"/>
    </source>
</evidence>
<dbReference type="PRINTS" id="PR00463">
    <property type="entry name" value="EP450I"/>
</dbReference>
<keyword evidence="3 5" id="KW-0560">Oxidoreductase</keyword>
<keyword evidence="2 3" id="KW-0408">Iron</keyword>
<keyword evidence="3" id="KW-0503">Monooxygenase</keyword>
<accession>A0A8S3PPY0</accession>
<dbReference type="Gene3D" id="1.10.630.10">
    <property type="entry name" value="Cytochrome P450"/>
    <property type="match status" value="1"/>
</dbReference>
<feature type="binding site" description="axial binding residue" evidence="2">
    <location>
        <position position="456"/>
    </location>
    <ligand>
        <name>heme</name>
        <dbReference type="ChEBI" id="CHEBI:30413"/>
    </ligand>
    <ligandPart>
        <name>Fe</name>
        <dbReference type="ChEBI" id="CHEBI:18248"/>
    </ligandPart>
</feature>
<evidence type="ECO:0000256" key="4">
    <source>
        <dbReference type="SAM" id="Phobius"/>
    </source>
</evidence>
<dbReference type="Proteomes" id="UP000683360">
    <property type="component" value="Unassembled WGS sequence"/>
</dbReference>
<dbReference type="GO" id="GO:0016712">
    <property type="term" value="F:oxidoreductase activity, acting on paired donors, with incorporation or reduction of molecular oxygen, reduced flavin or flavoprotein as one donor, and incorporation of one atom of oxygen"/>
    <property type="evidence" value="ECO:0007669"/>
    <property type="project" value="UniProtKB-EC"/>
</dbReference>
<dbReference type="InterPro" id="IPR036396">
    <property type="entry name" value="Cyt_P450_sf"/>
</dbReference>
<organism evidence="5 6">
    <name type="scientific">Mytilus edulis</name>
    <name type="common">Blue mussel</name>
    <dbReference type="NCBI Taxonomy" id="6550"/>
    <lineage>
        <taxon>Eukaryota</taxon>
        <taxon>Metazoa</taxon>
        <taxon>Spiralia</taxon>
        <taxon>Lophotrochozoa</taxon>
        <taxon>Mollusca</taxon>
        <taxon>Bivalvia</taxon>
        <taxon>Autobranchia</taxon>
        <taxon>Pteriomorphia</taxon>
        <taxon>Mytilida</taxon>
        <taxon>Mytiloidea</taxon>
        <taxon>Mytilidae</taxon>
        <taxon>Mytilinae</taxon>
        <taxon>Mytilus</taxon>
    </lineage>
</organism>
<dbReference type="PANTHER" id="PTHR24291">
    <property type="entry name" value="CYTOCHROME P450 FAMILY 4"/>
    <property type="match status" value="1"/>
</dbReference>
<dbReference type="InterPro" id="IPR002401">
    <property type="entry name" value="Cyt_P450_E_grp-I"/>
</dbReference>
<comment type="similarity">
    <text evidence="1 3">Belongs to the cytochrome P450 family.</text>
</comment>
<dbReference type="InterPro" id="IPR050196">
    <property type="entry name" value="Cytochrome_P450_Monoox"/>
</dbReference>
<evidence type="ECO:0000256" key="3">
    <source>
        <dbReference type="RuleBase" id="RU000461"/>
    </source>
</evidence>
<dbReference type="GO" id="GO:0005506">
    <property type="term" value="F:iron ion binding"/>
    <property type="evidence" value="ECO:0007669"/>
    <property type="project" value="InterPro"/>
</dbReference>
<keyword evidence="6" id="KW-1185">Reference proteome</keyword>
<protein>
    <submittedName>
        <fullName evidence="5">CYP4B1</fullName>
        <ecNumber evidence="5">1.14.14.1</ecNumber>
    </submittedName>
</protein>
<evidence type="ECO:0000256" key="1">
    <source>
        <dbReference type="ARBA" id="ARBA00010617"/>
    </source>
</evidence>
<dbReference type="Pfam" id="PF00067">
    <property type="entry name" value="p450"/>
    <property type="match status" value="1"/>
</dbReference>
<dbReference type="EMBL" id="CAJPWZ010000098">
    <property type="protein sequence ID" value="CAG2185671.1"/>
    <property type="molecule type" value="Genomic_DNA"/>
</dbReference>
<evidence type="ECO:0000256" key="2">
    <source>
        <dbReference type="PIRSR" id="PIRSR602401-1"/>
    </source>
</evidence>
<dbReference type="PROSITE" id="PS00086">
    <property type="entry name" value="CYTOCHROME_P450"/>
    <property type="match status" value="1"/>
</dbReference>
<feature type="transmembrane region" description="Helical" evidence="4">
    <location>
        <begin position="78"/>
        <end position="94"/>
    </location>
</feature>
<dbReference type="CDD" id="cd20659">
    <property type="entry name" value="CYP4B_4F-like"/>
    <property type="match status" value="1"/>
</dbReference>
<keyword evidence="2 3" id="KW-0349">Heme</keyword>
<proteinExistence type="inferred from homology"/>
<keyword evidence="4" id="KW-0472">Membrane</keyword>
<keyword evidence="4" id="KW-1133">Transmembrane helix</keyword>
<gene>
    <name evidence="5" type="ORF">MEDL_1304</name>
</gene>
<sequence length="510" mass="59279">MGTITWTFVVGAITLVMTYIGIRLYRYLKWLRYVHKTLSKLPGPKPHWLFGNIFQIGNFSEFHYKCHEEFIVQKKVKIYVFWLSTFFPTVMLAHPDTIKEVMRSNSPKPTVGPGYPFLVPWLGQSLLLSNGAKWERNRRLLTPAFHFSILTGYFKIYNEVTDVLMDKLATMCEKRKYIDIFKPASMATLDTLLQCALGYKGDVQQVGEHHPYVYSKSELNLGFQHSGERSTLEYIHHYPEFIYRYLTANGREFFKLCDYVHKFSKDIISTRRKELNESKETEKKKHLDFLDILITAKDDNGVGLTDDEIRSEVDTFLFAGHDTTSCLLSWSMYCLGKFKDIQNKVYQEIKQVIGTKNTVDSEDLANLRYLTCFLKEVMRLHSPVSIVNRMLDQPVVTNGVEIPAGILIDLGIYHAQNHPDVWQNPTEFRPERFEGDKHHEMDPYSFTPFSAGPRNCIGMNFAQNEEKVMIARIIKRFEVSLDPDHVVEPFMEVVLRAKTGIMVNFKERDL</sequence>
<dbReference type="InterPro" id="IPR001128">
    <property type="entry name" value="Cyt_P450"/>
</dbReference>
<dbReference type="OrthoDB" id="1470350at2759"/>
<comment type="caution">
    <text evidence="5">The sequence shown here is derived from an EMBL/GenBank/DDBJ whole genome shotgun (WGS) entry which is preliminary data.</text>
</comment>
<keyword evidence="4" id="KW-0812">Transmembrane</keyword>
<keyword evidence="2 3" id="KW-0479">Metal-binding</keyword>
<dbReference type="SUPFAM" id="SSF48264">
    <property type="entry name" value="Cytochrome P450"/>
    <property type="match status" value="1"/>
</dbReference>
<dbReference type="InterPro" id="IPR017972">
    <property type="entry name" value="Cyt_P450_CS"/>
</dbReference>
<dbReference type="GO" id="GO:0020037">
    <property type="term" value="F:heme binding"/>
    <property type="evidence" value="ECO:0007669"/>
    <property type="project" value="InterPro"/>
</dbReference>
<name>A0A8S3PPY0_MYTED</name>
<dbReference type="PRINTS" id="PR00385">
    <property type="entry name" value="P450"/>
</dbReference>
<dbReference type="EC" id="1.14.14.1" evidence="5"/>
<feature type="transmembrane region" description="Helical" evidence="4">
    <location>
        <begin position="6"/>
        <end position="25"/>
    </location>
</feature>
<evidence type="ECO:0000313" key="5">
    <source>
        <dbReference type="EMBL" id="CAG2185671.1"/>
    </source>
</evidence>